<dbReference type="RefSeq" id="WP_179608044.1">
    <property type="nucleotide sequence ID" value="NZ_BAABEH010000001.1"/>
</dbReference>
<feature type="domain" description="ABC3 transporter permease C-terminal" evidence="8">
    <location>
        <begin position="781"/>
        <end position="903"/>
    </location>
</feature>
<dbReference type="GO" id="GO:0022857">
    <property type="term" value="F:transmembrane transporter activity"/>
    <property type="evidence" value="ECO:0007669"/>
    <property type="project" value="TreeGrafter"/>
</dbReference>
<feature type="transmembrane region" description="Helical" evidence="7">
    <location>
        <begin position="333"/>
        <end position="357"/>
    </location>
</feature>
<comment type="similarity">
    <text evidence="6">Belongs to the ABC-4 integral membrane protein family.</text>
</comment>
<evidence type="ECO:0000313" key="9">
    <source>
        <dbReference type="EMBL" id="NYJ25359.1"/>
    </source>
</evidence>
<comment type="subcellular location">
    <subcellularLocation>
        <location evidence="1">Cell membrane</location>
        <topology evidence="1">Multi-pass membrane protein</topology>
    </subcellularLocation>
</comment>
<dbReference type="InterPro" id="IPR050250">
    <property type="entry name" value="Macrolide_Exporter_MacB"/>
</dbReference>
<feature type="transmembrane region" description="Helical" evidence="7">
    <location>
        <begin position="448"/>
        <end position="468"/>
    </location>
</feature>
<keyword evidence="4 7" id="KW-1133">Transmembrane helix</keyword>
<evidence type="ECO:0000256" key="5">
    <source>
        <dbReference type="ARBA" id="ARBA00023136"/>
    </source>
</evidence>
<dbReference type="AlphaFoldDB" id="A0A853CYS6"/>
<proteinExistence type="inferred from homology"/>
<name>A0A853CYS6_9MICO</name>
<sequence>MARATHGSRLSDAGLALRSLRAFRGGLVLLALVTVLAATALSAWPRVSSMLLTSELRHELTQAGAGGRDVTTTIRTGSFTAGPVLDAVDVWRDLPAIGRSVRQGMRPPLRAVAGPGDSAARSYDVPIAPPAGAASNSRYAVGVEAYLGLRDQARLLSGSWPAPVTAPLAPPPAGGSVVEVVLTPEAAKLLGWPLGATRPIASDPRLELKLTGLVEPKDAASDFWNLDAVRAHGHFVDAGDAGKEYGAVAWPDPGSWPVVAPAFGGTVASLWFPVAPSAFRVEDLPAVRGALGSFLALPPVARVGEVPVPLTFGTSLPTPLDAFQSRAQPANTLFAILAAGPLVVALTVLALGARLVVSRRREALALMAARGASPWRLRGSLALDGALASVPAAAVGLVIALAVTPGAVPVLLPVGLAALCALAPPLALVLAAGSLTPRPVAPPARSRWAWVAEVVVLGLAVLSVVLLARRGLSAPASGLEVDPLAALTPVLVALAACVVVLRVTVVPLGWLTGALRRGRGAVAFLGAAGSLGATGRRGRGAVLWPVFALVAGASIALFSVSVLATARDGLDQGARARVGSDLSLTAASTLDTGQLAAVKRIPGVAATATVDWAGGVAISAGGTTEVVSGYLVDPKQLDGVQRDLPASARLSTLLTGGLPGRTGAVLGGWESRIPVTSALIVGQGSNVHLAVTELDFAPGVYVRDARWAIIDRSTLPRSSEVAGAPQTVLVALAPGADAAAVHSALARIGGKGALVGDAVAERAALHASPLVAGTEAVALLSIALTALLCVAALLLTLVMNTASRIRLVATLRTVGFSARQTAGVLAWELGPVLVVGLIAGTVVGLLLPGVVLGPLDLRGFTGSPVQPAIVRDPWLSAAALAGFAAVAALATLVALAGARRSSPAAVLRAAGDLPTTGGQ</sequence>
<comment type="caution">
    <text evidence="9">The sequence shown here is derived from an EMBL/GenBank/DDBJ whole genome shotgun (WGS) entry which is preliminary data.</text>
</comment>
<feature type="transmembrane region" description="Helical" evidence="7">
    <location>
        <begin position="776"/>
        <end position="798"/>
    </location>
</feature>
<reference evidence="9 10" key="1">
    <citation type="submission" date="2020-07" db="EMBL/GenBank/DDBJ databases">
        <title>Sequencing the genomes of 1000 actinobacteria strains.</title>
        <authorList>
            <person name="Klenk H.-P."/>
        </authorList>
    </citation>
    <scope>NUCLEOTIDE SEQUENCE [LARGE SCALE GENOMIC DNA]</scope>
    <source>
        <strain evidence="9 10">DSM 15165</strain>
    </source>
</reference>
<evidence type="ECO:0000256" key="2">
    <source>
        <dbReference type="ARBA" id="ARBA00022475"/>
    </source>
</evidence>
<evidence type="ECO:0000256" key="4">
    <source>
        <dbReference type="ARBA" id="ARBA00022989"/>
    </source>
</evidence>
<evidence type="ECO:0000313" key="10">
    <source>
        <dbReference type="Proteomes" id="UP000578352"/>
    </source>
</evidence>
<feature type="transmembrane region" description="Helical" evidence="7">
    <location>
        <begin position="829"/>
        <end position="854"/>
    </location>
</feature>
<evidence type="ECO:0000256" key="1">
    <source>
        <dbReference type="ARBA" id="ARBA00004651"/>
    </source>
</evidence>
<dbReference type="InterPro" id="IPR003838">
    <property type="entry name" value="ABC3_permease_C"/>
</dbReference>
<dbReference type="EMBL" id="JACCFL010000001">
    <property type="protein sequence ID" value="NYJ25359.1"/>
    <property type="molecule type" value="Genomic_DNA"/>
</dbReference>
<dbReference type="Pfam" id="PF02687">
    <property type="entry name" value="FtsX"/>
    <property type="match status" value="1"/>
</dbReference>
<keyword evidence="2" id="KW-1003">Cell membrane</keyword>
<feature type="transmembrane region" description="Helical" evidence="7">
    <location>
        <begin position="541"/>
        <end position="564"/>
    </location>
</feature>
<keyword evidence="3 7" id="KW-0812">Transmembrane</keyword>
<dbReference type="Proteomes" id="UP000578352">
    <property type="component" value="Unassembled WGS sequence"/>
</dbReference>
<protein>
    <submittedName>
        <fullName evidence="9">Putative ABC transport system permease protein</fullName>
    </submittedName>
</protein>
<dbReference type="PANTHER" id="PTHR30572:SF4">
    <property type="entry name" value="ABC TRANSPORTER PERMEASE YTRF"/>
    <property type="match status" value="1"/>
</dbReference>
<accession>A0A853CYS6</accession>
<evidence type="ECO:0000256" key="7">
    <source>
        <dbReference type="SAM" id="Phobius"/>
    </source>
</evidence>
<gene>
    <name evidence="9" type="ORF">HNR13_003646</name>
</gene>
<evidence type="ECO:0000259" key="8">
    <source>
        <dbReference type="Pfam" id="PF02687"/>
    </source>
</evidence>
<feature type="transmembrane region" description="Helical" evidence="7">
    <location>
        <begin position="874"/>
        <end position="898"/>
    </location>
</feature>
<evidence type="ECO:0000256" key="3">
    <source>
        <dbReference type="ARBA" id="ARBA00022692"/>
    </source>
</evidence>
<dbReference type="PANTHER" id="PTHR30572">
    <property type="entry name" value="MEMBRANE COMPONENT OF TRANSPORTER-RELATED"/>
    <property type="match status" value="1"/>
</dbReference>
<feature type="transmembrane region" description="Helical" evidence="7">
    <location>
        <begin position="381"/>
        <end position="404"/>
    </location>
</feature>
<organism evidence="9 10">
    <name type="scientific">Leifsonia shinshuensis</name>
    <dbReference type="NCBI Taxonomy" id="150026"/>
    <lineage>
        <taxon>Bacteria</taxon>
        <taxon>Bacillati</taxon>
        <taxon>Actinomycetota</taxon>
        <taxon>Actinomycetes</taxon>
        <taxon>Micrococcales</taxon>
        <taxon>Microbacteriaceae</taxon>
        <taxon>Leifsonia</taxon>
    </lineage>
</organism>
<feature type="transmembrane region" description="Helical" evidence="7">
    <location>
        <begin position="410"/>
        <end position="436"/>
    </location>
</feature>
<evidence type="ECO:0000256" key="6">
    <source>
        <dbReference type="ARBA" id="ARBA00038076"/>
    </source>
</evidence>
<keyword evidence="5 7" id="KW-0472">Membrane</keyword>
<feature type="transmembrane region" description="Helical" evidence="7">
    <location>
        <begin position="488"/>
        <end position="511"/>
    </location>
</feature>
<dbReference type="GO" id="GO:0005886">
    <property type="term" value="C:plasma membrane"/>
    <property type="evidence" value="ECO:0007669"/>
    <property type="project" value="UniProtKB-SubCell"/>
</dbReference>